<protein>
    <recommendedName>
        <fullName evidence="3">Mariner Mos1 transposase</fullName>
    </recommendedName>
</protein>
<proteinExistence type="predicted"/>
<reference evidence="1 2" key="1">
    <citation type="journal article" date="2019" name="Sci. Rep.">
        <title>Orb-weaving spider Araneus ventricosus genome elucidates the spidroin gene catalogue.</title>
        <authorList>
            <person name="Kono N."/>
            <person name="Nakamura H."/>
            <person name="Ohtoshi R."/>
            <person name="Moran D.A.P."/>
            <person name="Shinohara A."/>
            <person name="Yoshida Y."/>
            <person name="Fujiwara M."/>
            <person name="Mori M."/>
            <person name="Tomita M."/>
            <person name="Arakawa K."/>
        </authorList>
    </citation>
    <scope>NUCLEOTIDE SEQUENCE [LARGE SCALE GENOMIC DNA]</scope>
</reference>
<evidence type="ECO:0000313" key="2">
    <source>
        <dbReference type="Proteomes" id="UP000499080"/>
    </source>
</evidence>
<evidence type="ECO:0000313" key="1">
    <source>
        <dbReference type="EMBL" id="GBN14732.1"/>
    </source>
</evidence>
<dbReference type="InterPro" id="IPR036397">
    <property type="entry name" value="RNaseH_sf"/>
</dbReference>
<accession>A0A4Y2LJF1</accession>
<name>A0A4Y2LJF1_ARAVE</name>
<gene>
    <name evidence="1" type="ORF">AVEN_201506_1</name>
</gene>
<dbReference type="EMBL" id="BGPR01199790">
    <property type="protein sequence ID" value="GBN14732.1"/>
    <property type="molecule type" value="Genomic_DNA"/>
</dbReference>
<dbReference type="OrthoDB" id="6462041at2759"/>
<sequence>TINAARYCHTLTKLKSAIRRQRPGLLSRGFLFLHDNGRPNTARDTKEHIRRLVWERLMTRPTAQILHHRIFTFFLHRSQHYRKVTSEAIKRCDRL</sequence>
<comment type="caution">
    <text evidence="1">The sequence shown here is derived from an EMBL/GenBank/DDBJ whole genome shotgun (WGS) entry which is preliminary data.</text>
</comment>
<dbReference type="Proteomes" id="UP000499080">
    <property type="component" value="Unassembled WGS sequence"/>
</dbReference>
<dbReference type="Gene3D" id="3.30.420.10">
    <property type="entry name" value="Ribonuclease H-like superfamily/Ribonuclease H"/>
    <property type="match status" value="1"/>
</dbReference>
<dbReference type="GO" id="GO:0003676">
    <property type="term" value="F:nucleic acid binding"/>
    <property type="evidence" value="ECO:0007669"/>
    <property type="project" value="InterPro"/>
</dbReference>
<feature type="non-terminal residue" evidence="1">
    <location>
        <position position="1"/>
    </location>
</feature>
<keyword evidence="2" id="KW-1185">Reference proteome</keyword>
<evidence type="ECO:0008006" key="3">
    <source>
        <dbReference type="Google" id="ProtNLM"/>
    </source>
</evidence>
<dbReference type="AlphaFoldDB" id="A0A4Y2LJF1"/>
<organism evidence="1 2">
    <name type="scientific">Araneus ventricosus</name>
    <name type="common">Orbweaver spider</name>
    <name type="synonym">Epeira ventricosa</name>
    <dbReference type="NCBI Taxonomy" id="182803"/>
    <lineage>
        <taxon>Eukaryota</taxon>
        <taxon>Metazoa</taxon>
        <taxon>Ecdysozoa</taxon>
        <taxon>Arthropoda</taxon>
        <taxon>Chelicerata</taxon>
        <taxon>Arachnida</taxon>
        <taxon>Araneae</taxon>
        <taxon>Araneomorphae</taxon>
        <taxon>Entelegynae</taxon>
        <taxon>Araneoidea</taxon>
        <taxon>Araneidae</taxon>
        <taxon>Araneus</taxon>
    </lineage>
</organism>